<dbReference type="EMBL" id="SCKG01000011">
    <property type="protein sequence ID" value="TDH06806.1"/>
    <property type="molecule type" value="Genomic_DNA"/>
</dbReference>
<comment type="caution">
    <text evidence="12">The sequence shown here is derived from an EMBL/GenBank/DDBJ whole genome shotgun (WGS) entry which is preliminary data.</text>
</comment>
<dbReference type="STRING" id="8167.A0A484CTA4"/>
<dbReference type="SUPFAM" id="SSF48726">
    <property type="entry name" value="Immunoglobulin"/>
    <property type="match status" value="2"/>
</dbReference>
<evidence type="ECO:0000256" key="9">
    <source>
        <dbReference type="SAM" id="Phobius"/>
    </source>
</evidence>
<keyword evidence="10" id="KW-0732">Signal</keyword>
<dbReference type="AlphaFoldDB" id="A0A484CTA4"/>
<dbReference type="Gene3D" id="2.60.40.10">
    <property type="entry name" value="Immunoglobulins"/>
    <property type="match status" value="2"/>
</dbReference>
<keyword evidence="7" id="KW-0675">Receptor</keyword>
<name>A0A484CTA4_PERFV</name>
<proteinExistence type="inferred from homology"/>
<comment type="subcellular location">
    <subcellularLocation>
        <location evidence="1">Membrane</location>
        <topology evidence="1">Single-pass membrane protein</topology>
    </subcellularLocation>
</comment>
<accession>A0A484CTA4</accession>
<dbReference type="Pfam" id="PF07686">
    <property type="entry name" value="V-set"/>
    <property type="match status" value="1"/>
</dbReference>
<gene>
    <name evidence="12" type="ORF">EPR50_G00117090</name>
</gene>
<feature type="transmembrane region" description="Helical" evidence="9">
    <location>
        <begin position="236"/>
        <end position="257"/>
    </location>
</feature>
<evidence type="ECO:0000256" key="4">
    <source>
        <dbReference type="ARBA" id="ARBA00022989"/>
    </source>
</evidence>
<organism evidence="12 13">
    <name type="scientific">Perca flavescens</name>
    <name type="common">American yellow perch</name>
    <name type="synonym">Morone flavescens</name>
    <dbReference type="NCBI Taxonomy" id="8167"/>
    <lineage>
        <taxon>Eukaryota</taxon>
        <taxon>Metazoa</taxon>
        <taxon>Chordata</taxon>
        <taxon>Craniata</taxon>
        <taxon>Vertebrata</taxon>
        <taxon>Euteleostomi</taxon>
        <taxon>Actinopterygii</taxon>
        <taxon>Neopterygii</taxon>
        <taxon>Teleostei</taxon>
        <taxon>Neoteleostei</taxon>
        <taxon>Acanthomorphata</taxon>
        <taxon>Eupercaria</taxon>
        <taxon>Perciformes</taxon>
        <taxon>Percoidei</taxon>
        <taxon>Percidae</taxon>
        <taxon>Percinae</taxon>
        <taxon>Perca</taxon>
    </lineage>
</organism>
<dbReference type="PANTHER" id="PTHR21462:SF2">
    <property type="entry name" value="CELL SURFACE GLYCOPROTEIN CD200 RECEPTOR 2"/>
    <property type="match status" value="1"/>
</dbReference>
<keyword evidence="6" id="KW-1015">Disulfide bond</keyword>
<sequence length="309" mass="34210">MKDMMICAAIIFSLSEAWSQDPGTNQSISVNSSTSSPEGFVVRNLAFNLGSEVNLDCSNKTWNEMMFVTWTIKLKNKECRIGYSNEGLSDDLCNDGKSLRNTTSAKSYLHIPNFSNNDVGVYKCESVYTGGNDNYLIHVNITVGPSSLSAWFEFKDNKMVAVCKAEGGKPAASISWSQPGNSSSVETASSHGFFTVESRLELLEGMDKENLSCAIRHPYWKGLRILTPINLLKKGYIPWLCILIVAVIMLLAGFLLFAHKKLKTLRRCQQTETSPSKSPPTGDVEEVEPYASYVQRVNSIYCSSADLFT</sequence>
<dbReference type="InterPro" id="IPR013783">
    <property type="entry name" value="Ig-like_fold"/>
</dbReference>
<dbReference type="InterPro" id="IPR040012">
    <property type="entry name" value="CD200R"/>
</dbReference>
<evidence type="ECO:0000313" key="13">
    <source>
        <dbReference type="Proteomes" id="UP000295070"/>
    </source>
</evidence>
<evidence type="ECO:0000256" key="1">
    <source>
        <dbReference type="ARBA" id="ARBA00004167"/>
    </source>
</evidence>
<dbReference type="GO" id="GO:0038023">
    <property type="term" value="F:signaling receptor activity"/>
    <property type="evidence" value="ECO:0007669"/>
    <property type="project" value="InterPro"/>
</dbReference>
<protein>
    <recommendedName>
        <fullName evidence="11">Ig-like domain-containing protein</fullName>
    </recommendedName>
</protein>
<evidence type="ECO:0000256" key="6">
    <source>
        <dbReference type="ARBA" id="ARBA00023157"/>
    </source>
</evidence>
<evidence type="ECO:0000256" key="3">
    <source>
        <dbReference type="ARBA" id="ARBA00022692"/>
    </source>
</evidence>
<feature type="domain" description="Ig-like" evidence="11">
    <location>
        <begin position="37"/>
        <end position="142"/>
    </location>
</feature>
<dbReference type="GO" id="GO:0009986">
    <property type="term" value="C:cell surface"/>
    <property type="evidence" value="ECO:0007669"/>
    <property type="project" value="UniProtKB-ARBA"/>
</dbReference>
<dbReference type="GO" id="GO:0150077">
    <property type="term" value="P:regulation of neuroinflammatory response"/>
    <property type="evidence" value="ECO:0007669"/>
    <property type="project" value="InterPro"/>
</dbReference>
<keyword evidence="4 9" id="KW-1133">Transmembrane helix</keyword>
<dbReference type="InterPro" id="IPR036179">
    <property type="entry name" value="Ig-like_dom_sf"/>
</dbReference>
<keyword evidence="8" id="KW-0325">Glycoprotein</keyword>
<dbReference type="InterPro" id="IPR007110">
    <property type="entry name" value="Ig-like_dom"/>
</dbReference>
<keyword evidence="3 9" id="KW-0812">Transmembrane</keyword>
<dbReference type="PROSITE" id="PS50835">
    <property type="entry name" value="IG_LIKE"/>
    <property type="match status" value="2"/>
</dbReference>
<evidence type="ECO:0000256" key="7">
    <source>
        <dbReference type="ARBA" id="ARBA00023170"/>
    </source>
</evidence>
<keyword evidence="5 9" id="KW-0472">Membrane</keyword>
<dbReference type="InterPro" id="IPR013162">
    <property type="entry name" value="CD80_C2-set"/>
</dbReference>
<dbReference type="InterPro" id="IPR013106">
    <property type="entry name" value="Ig_V-set"/>
</dbReference>
<feature type="chain" id="PRO_5019804142" description="Ig-like domain-containing protein" evidence="10">
    <location>
        <begin position="20"/>
        <end position="309"/>
    </location>
</feature>
<dbReference type="GO" id="GO:0016020">
    <property type="term" value="C:membrane"/>
    <property type="evidence" value="ECO:0007669"/>
    <property type="project" value="UniProtKB-SubCell"/>
</dbReference>
<dbReference type="Proteomes" id="UP000295070">
    <property type="component" value="Chromosome 11"/>
</dbReference>
<keyword evidence="13" id="KW-1185">Reference proteome</keyword>
<evidence type="ECO:0000259" key="11">
    <source>
        <dbReference type="PROSITE" id="PS50835"/>
    </source>
</evidence>
<evidence type="ECO:0000256" key="5">
    <source>
        <dbReference type="ARBA" id="ARBA00023136"/>
    </source>
</evidence>
<evidence type="ECO:0000256" key="2">
    <source>
        <dbReference type="ARBA" id="ARBA00008215"/>
    </source>
</evidence>
<feature type="domain" description="Ig-like" evidence="11">
    <location>
        <begin position="163"/>
        <end position="217"/>
    </location>
</feature>
<feature type="signal peptide" evidence="10">
    <location>
        <begin position="1"/>
        <end position="19"/>
    </location>
</feature>
<evidence type="ECO:0000313" key="12">
    <source>
        <dbReference type="EMBL" id="TDH06806.1"/>
    </source>
</evidence>
<comment type="similarity">
    <text evidence="2">Belongs to the CD200R family.</text>
</comment>
<evidence type="ECO:0000256" key="10">
    <source>
        <dbReference type="SAM" id="SignalP"/>
    </source>
</evidence>
<dbReference type="PANTHER" id="PTHR21462">
    <property type="entry name" value="CELL SURFACE GLYCOPROTEIN OX2 RECEPTOR PRECURSOR"/>
    <property type="match status" value="1"/>
</dbReference>
<dbReference type="Pfam" id="PF08205">
    <property type="entry name" value="C2-set_2"/>
    <property type="match status" value="1"/>
</dbReference>
<reference evidence="12 13" key="1">
    <citation type="submission" date="2019-01" db="EMBL/GenBank/DDBJ databases">
        <title>A chromosome-scale genome assembly of the yellow perch, Perca flavescens.</title>
        <authorList>
            <person name="Feron R."/>
            <person name="Morvezen R."/>
            <person name="Bestin A."/>
            <person name="Haffray P."/>
            <person name="Klopp C."/>
            <person name="Zahm M."/>
            <person name="Cabau C."/>
            <person name="Roques C."/>
            <person name="Donnadieu C."/>
            <person name="Bouchez O."/>
            <person name="Christie M."/>
            <person name="Larson W."/>
            <person name="Guiguen Y."/>
        </authorList>
    </citation>
    <scope>NUCLEOTIDE SEQUENCE [LARGE SCALE GENOMIC DNA]</scope>
    <source>
        <strain evidence="12">YP-PL-M2</strain>
        <tissue evidence="12">Blood</tissue>
    </source>
</reference>
<evidence type="ECO:0000256" key="8">
    <source>
        <dbReference type="ARBA" id="ARBA00023180"/>
    </source>
</evidence>